<proteinExistence type="predicted"/>
<dbReference type="Proteomes" id="UP001059272">
    <property type="component" value="Chromosome"/>
</dbReference>
<protein>
    <recommendedName>
        <fullName evidence="3">CMD domain protein</fullName>
    </recommendedName>
</protein>
<dbReference type="Gene3D" id="1.20.1290.10">
    <property type="entry name" value="AhpD-like"/>
    <property type="match status" value="1"/>
</dbReference>
<dbReference type="AlphaFoldDB" id="A0AAE9NP43"/>
<gene>
    <name evidence="1" type="ORF">LW347_13910</name>
</gene>
<dbReference type="InterPro" id="IPR029032">
    <property type="entry name" value="AhpD-like"/>
</dbReference>
<reference evidence="1" key="1">
    <citation type="submission" date="2021-12" db="EMBL/GenBank/DDBJ databases">
        <title>Genome sequence of novel Pectobacterium sp. causing blackleg.</title>
        <authorList>
            <person name="Wang J."/>
        </authorList>
    </citation>
    <scope>NUCLEOTIDE SEQUENCE</scope>
    <source>
        <strain evidence="1">BY21311</strain>
    </source>
</reference>
<evidence type="ECO:0000313" key="2">
    <source>
        <dbReference type="Proteomes" id="UP001059272"/>
    </source>
</evidence>
<organism evidence="1 2">
    <name type="scientific">Pectobacterium polonicum</name>
    <dbReference type="NCBI Taxonomy" id="2485124"/>
    <lineage>
        <taxon>Bacteria</taxon>
        <taxon>Pseudomonadati</taxon>
        <taxon>Pseudomonadota</taxon>
        <taxon>Gammaproteobacteria</taxon>
        <taxon>Enterobacterales</taxon>
        <taxon>Pectobacteriaceae</taxon>
        <taxon>Pectobacterium</taxon>
    </lineage>
</organism>
<dbReference type="KEGG" id="ppoo:LW347_13910"/>
<dbReference type="RefSeq" id="WP_258882639.1">
    <property type="nucleotide sequence ID" value="NZ_CP090065.1"/>
</dbReference>
<accession>A0AAE9NP43</accession>
<evidence type="ECO:0008006" key="3">
    <source>
        <dbReference type="Google" id="ProtNLM"/>
    </source>
</evidence>
<name>A0AAE9NP43_9GAMM</name>
<sequence length="168" mass="18567">MNEPVIDTVDHLANLDSRGETFAARRQRPEYVAGVEQCRESVLQPDDDLQLSTVLRAALAVRMARIVGNQAQTGYYQQRLFTSNPDALHQRIAQGKALLMDDPARLRAIVRHCEGVTVSPAQRRRADIEHLTDAGLTPAQIVALSELIAFINFEARVISGLAQLEALV</sequence>
<evidence type="ECO:0000313" key="1">
    <source>
        <dbReference type="EMBL" id="UVO07002.1"/>
    </source>
</evidence>
<dbReference type="EMBL" id="CP090065">
    <property type="protein sequence ID" value="UVO07002.1"/>
    <property type="molecule type" value="Genomic_DNA"/>
</dbReference>
<dbReference type="SUPFAM" id="SSF69118">
    <property type="entry name" value="AhpD-like"/>
    <property type="match status" value="1"/>
</dbReference>